<dbReference type="InterPro" id="IPR045851">
    <property type="entry name" value="AMP-bd_C_sf"/>
</dbReference>
<dbReference type="PANTHER" id="PTHR43767">
    <property type="entry name" value="LONG-CHAIN-FATTY-ACID--COA LIGASE"/>
    <property type="match status" value="1"/>
</dbReference>
<evidence type="ECO:0000259" key="7">
    <source>
        <dbReference type="Pfam" id="PF00501"/>
    </source>
</evidence>
<protein>
    <recommendedName>
        <fullName evidence="5">Long-chain-fatty-acid--CoA ligase</fullName>
        <ecNumber evidence="4">6.2.1.3</ecNumber>
    </recommendedName>
    <alternativeName>
        <fullName evidence="6">Long-chain acyl-CoA synthetase</fullName>
    </alternativeName>
</protein>
<dbReference type="PANTHER" id="PTHR43767:SF8">
    <property type="entry name" value="LONG-CHAIN-FATTY-ACID--COA LIGASE"/>
    <property type="match status" value="1"/>
</dbReference>
<dbReference type="InterPro" id="IPR025110">
    <property type="entry name" value="AMP-bd_C"/>
</dbReference>
<evidence type="ECO:0000313" key="9">
    <source>
        <dbReference type="EMBL" id="MDC7682753.1"/>
    </source>
</evidence>
<feature type="domain" description="AMP-dependent synthetase/ligase" evidence="7">
    <location>
        <begin position="81"/>
        <end position="225"/>
    </location>
</feature>
<dbReference type="EC" id="6.2.1.3" evidence="4"/>
<dbReference type="Proteomes" id="UP001214854">
    <property type="component" value="Unassembled WGS sequence"/>
</dbReference>
<dbReference type="Gene3D" id="3.40.50.12780">
    <property type="entry name" value="N-terminal domain of ligase-like"/>
    <property type="match status" value="1"/>
</dbReference>
<evidence type="ECO:0000256" key="3">
    <source>
        <dbReference type="ARBA" id="ARBA00022598"/>
    </source>
</evidence>
<dbReference type="InterPro" id="IPR042099">
    <property type="entry name" value="ANL_N_sf"/>
</dbReference>
<evidence type="ECO:0000259" key="8">
    <source>
        <dbReference type="Pfam" id="PF13193"/>
    </source>
</evidence>
<comment type="subcellular location">
    <subcellularLocation>
        <location evidence="1">Membrane</location>
        <topology evidence="1">Peripheral membrane protein</topology>
    </subcellularLocation>
</comment>
<dbReference type="InterPro" id="IPR000873">
    <property type="entry name" value="AMP-dep_synth/lig_dom"/>
</dbReference>
<evidence type="ECO:0000256" key="1">
    <source>
        <dbReference type="ARBA" id="ARBA00004170"/>
    </source>
</evidence>
<feature type="domain" description="AMP-binding enzyme C-terminal" evidence="8">
    <location>
        <begin position="287"/>
        <end position="363"/>
    </location>
</feature>
<evidence type="ECO:0000313" key="10">
    <source>
        <dbReference type="Proteomes" id="UP001214854"/>
    </source>
</evidence>
<keyword evidence="3" id="KW-0436">Ligase</keyword>
<dbReference type="Pfam" id="PF00501">
    <property type="entry name" value="AMP-binding"/>
    <property type="match status" value="1"/>
</dbReference>
<comment type="pathway">
    <text evidence="2">Lipid metabolism; fatty acid beta-oxidation.</text>
</comment>
<organism evidence="9 10">
    <name type="scientific">Asticcacaulis aquaticus</name>
    <dbReference type="NCBI Taxonomy" id="2984212"/>
    <lineage>
        <taxon>Bacteria</taxon>
        <taxon>Pseudomonadati</taxon>
        <taxon>Pseudomonadota</taxon>
        <taxon>Alphaproteobacteria</taxon>
        <taxon>Caulobacterales</taxon>
        <taxon>Caulobacteraceae</taxon>
        <taxon>Asticcacaulis</taxon>
    </lineage>
</organism>
<comment type="caution">
    <text evidence="9">The sequence shown here is derived from an EMBL/GenBank/DDBJ whole genome shotgun (WGS) entry which is preliminary data.</text>
</comment>
<dbReference type="Gene3D" id="3.30.300.30">
    <property type="match status" value="1"/>
</dbReference>
<evidence type="ECO:0000256" key="6">
    <source>
        <dbReference type="ARBA" id="ARBA00042773"/>
    </source>
</evidence>
<dbReference type="SUPFAM" id="SSF56801">
    <property type="entry name" value="Acetyl-CoA synthetase-like"/>
    <property type="match status" value="1"/>
</dbReference>
<accession>A0ABT5HRR1</accession>
<dbReference type="EMBL" id="JAQQKX010000003">
    <property type="protein sequence ID" value="MDC7682753.1"/>
    <property type="molecule type" value="Genomic_DNA"/>
</dbReference>
<reference evidence="9 10" key="1">
    <citation type="submission" date="2023-01" db="EMBL/GenBank/DDBJ databases">
        <title>Novel species of the genus Asticcacaulis isolated from rivers.</title>
        <authorList>
            <person name="Lu H."/>
        </authorList>
    </citation>
    <scope>NUCLEOTIDE SEQUENCE [LARGE SCALE GENOMIC DNA]</scope>
    <source>
        <strain evidence="9 10">BYS171W</strain>
    </source>
</reference>
<sequence>MNLSLDTRFELIEGGQVFTAADLRTRAENVSTVVTVTGDHPVADLIAALIAISENGTDLFVQRNSDAEILVPDQSPGRVWLQTSGTTGTPKWAGHDLSKLTQKIAAGSGAKARWLLTYHPFSFAGVQVVLSAMIGGHTLIAPPLKASVSDMAGLAEATQPTHISGTPTFWRAFLMAAPNLDLKSVTLGGEATDQGLLDALRARFPNAHIRHIYATTEAGVVFTVSDGKAGFPATWLNDQLAITEHGTLSVNGRDTHDAVTIDGDRVLFRGRLDSMVNIGGVKVFPEEVEAYLLTCTAVRDVRVTARPNPITGHILTAEIALDPSADETGAKAQIKAHIQTLPRAQRPVSLSFVEAIPYGETGKKSRAAS</sequence>
<proteinExistence type="predicted"/>
<dbReference type="InterPro" id="IPR050237">
    <property type="entry name" value="ATP-dep_AMP-bd_enzyme"/>
</dbReference>
<evidence type="ECO:0000256" key="2">
    <source>
        <dbReference type="ARBA" id="ARBA00005005"/>
    </source>
</evidence>
<evidence type="ECO:0000256" key="4">
    <source>
        <dbReference type="ARBA" id="ARBA00026121"/>
    </source>
</evidence>
<name>A0ABT5HRR1_9CAUL</name>
<gene>
    <name evidence="9" type="ORF">PQU92_05660</name>
</gene>
<dbReference type="Pfam" id="PF13193">
    <property type="entry name" value="AMP-binding_C"/>
    <property type="match status" value="1"/>
</dbReference>
<keyword evidence="10" id="KW-1185">Reference proteome</keyword>
<dbReference type="RefSeq" id="WP_272747235.1">
    <property type="nucleotide sequence ID" value="NZ_JAQQKX010000003.1"/>
</dbReference>
<evidence type="ECO:0000256" key="5">
    <source>
        <dbReference type="ARBA" id="ARBA00039545"/>
    </source>
</evidence>